<organism evidence="2 3">
    <name type="scientific">Perkinsus olseni</name>
    <name type="common">Perkinsus atlanticus</name>
    <dbReference type="NCBI Taxonomy" id="32597"/>
    <lineage>
        <taxon>Eukaryota</taxon>
        <taxon>Sar</taxon>
        <taxon>Alveolata</taxon>
        <taxon>Perkinsozoa</taxon>
        <taxon>Perkinsea</taxon>
        <taxon>Perkinsida</taxon>
        <taxon>Perkinsidae</taxon>
        <taxon>Perkinsus</taxon>
    </lineage>
</organism>
<feature type="domain" description="C2H2-type" evidence="1">
    <location>
        <begin position="108"/>
        <end position="130"/>
    </location>
</feature>
<feature type="non-terminal residue" evidence="2">
    <location>
        <position position="156"/>
    </location>
</feature>
<comment type="caution">
    <text evidence="2">The sequence shown here is derived from an EMBL/GenBank/DDBJ whole genome shotgun (WGS) entry which is preliminary data.</text>
</comment>
<dbReference type="Pfam" id="PF12874">
    <property type="entry name" value="zf-met"/>
    <property type="match status" value="1"/>
</dbReference>
<dbReference type="SUPFAM" id="SSF57667">
    <property type="entry name" value="beta-beta-alpha zinc fingers"/>
    <property type="match status" value="1"/>
</dbReference>
<dbReference type="InterPro" id="IPR013087">
    <property type="entry name" value="Znf_C2H2_type"/>
</dbReference>
<dbReference type="AlphaFoldDB" id="A0A7J6TYQ3"/>
<reference evidence="2 3" key="1">
    <citation type="submission" date="2020-04" db="EMBL/GenBank/DDBJ databases">
        <title>Perkinsus olseni comparative genomics.</title>
        <authorList>
            <person name="Bogema D.R."/>
        </authorList>
    </citation>
    <scope>NUCLEOTIDE SEQUENCE [LARGE SCALE GENOMIC DNA]</scope>
    <source>
        <strain evidence="2">ATCC PRA-205</strain>
    </source>
</reference>
<accession>A0A7J6TYQ3</accession>
<dbReference type="PROSITE" id="PS00028">
    <property type="entry name" value="ZINC_FINGER_C2H2_1"/>
    <property type="match status" value="1"/>
</dbReference>
<evidence type="ECO:0000259" key="1">
    <source>
        <dbReference type="PROSITE" id="PS00028"/>
    </source>
</evidence>
<dbReference type="Proteomes" id="UP000574390">
    <property type="component" value="Unassembled WGS sequence"/>
</dbReference>
<name>A0A7J6TYQ3_PEROL</name>
<sequence length="156" mass="17438">RFHIPSTTSNSSAIDEEAAPTGDELCAGPAVSPQDQFNLAINHVSNLSGIWFCSICDVTLLEGRLAALNHLDSVEHKKMRSGYQPRKPPNVPEYYYIERNDYSGSVHCRLCRKRLGSVDTWSSHERGRAHVSSLTGLRRRQLNAKCAREEGSRSLQ</sequence>
<proteinExistence type="predicted"/>
<dbReference type="InterPro" id="IPR036236">
    <property type="entry name" value="Znf_C2H2_sf"/>
</dbReference>
<evidence type="ECO:0000313" key="2">
    <source>
        <dbReference type="EMBL" id="KAF4749772.1"/>
    </source>
</evidence>
<evidence type="ECO:0000313" key="3">
    <source>
        <dbReference type="Proteomes" id="UP000574390"/>
    </source>
</evidence>
<gene>
    <name evidence="2" type="ORF">FOZ62_010712</name>
</gene>
<protein>
    <recommendedName>
        <fullName evidence="1">C2H2-type domain-containing protein</fullName>
    </recommendedName>
</protein>
<dbReference type="EMBL" id="JABANM010004098">
    <property type="protein sequence ID" value="KAF4749772.1"/>
    <property type="molecule type" value="Genomic_DNA"/>
</dbReference>